<feature type="non-terminal residue" evidence="1">
    <location>
        <position position="1"/>
    </location>
</feature>
<dbReference type="AlphaFoldDB" id="A0A9D3W646"/>
<sequence>WFHPFDQWLNMITNEQMRTPRHEAVISINHNISAMWTSYTASQVEIERIRLRNSLFQDDKYEDMCKDNDSNNKSSMDSA</sequence>
<protein>
    <submittedName>
        <fullName evidence="1">Uncharacterized protein</fullName>
    </submittedName>
</protein>
<accession>A0A9D3W646</accession>
<gene>
    <name evidence="1" type="ORF">J1N35_012433</name>
</gene>
<organism evidence="1 2">
    <name type="scientific">Gossypium stocksii</name>
    <dbReference type="NCBI Taxonomy" id="47602"/>
    <lineage>
        <taxon>Eukaryota</taxon>
        <taxon>Viridiplantae</taxon>
        <taxon>Streptophyta</taxon>
        <taxon>Embryophyta</taxon>
        <taxon>Tracheophyta</taxon>
        <taxon>Spermatophyta</taxon>
        <taxon>Magnoliopsida</taxon>
        <taxon>eudicotyledons</taxon>
        <taxon>Gunneridae</taxon>
        <taxon>Pentapetalae</taxon>
        <taxon>rosids</taxon>
        <taxon>malvids</taxon>
        <taxon>Malvales</taxon>
        <taxon>Malvaceae</taxon>
        <taxon>Malvoideae</taxon>
        <taxon>Gossypium</taxon>
    </lineage>
</organism>
<dbReference type="EMBL" id="JAIQCV010000004">
    <property type="protein sequence ID" value="KAH1108665.1"/>
    <property type="molecule type" value="Genomic_DNA"/>
</dbReference>
<evidence type="ECO:0000313" key="2">
    <source>
        <dbReference type="Proteomes" id="UP000828251"/>
    </source>
</evidence>
<proteinExistence type="predicted"/>
<keyword evidence="2" id="KW-1185">Reference proteome</keyword>
<dbReference type="Proteomes" id="UP000828251">
    <property type="component" value="Unassembled WGS sequence"/>
</dbReference>
<reference evidence="1 2" key="1">
    <citation type="journal article" date="2021" name="Plant Biotechnol. J.">
        <title>Multi-omics assisted identification of the key and species-specific regulatory components of drought-tolerant mechanisms in Gossypium stocksii.</title>
        <authorList>
            <person name="Yu D."/>
            <person name="Ke L."/>
            <person name="Zhang D."/>
            <person name="Wu Y."/>
            <person name="Sun Y."/>
            <person name="Mei J."/>
            <person name="Sun J."/>
            <person name="Sun Y."/>
        </authorList>
    </citation>
    <scope>NUCLEOTIDE SEQUENCE [LARGE SCALE GENOMIC DNA]</scope>
    <source>
        <strain evidence="2">cv. E1</strain>
        <tissue evidence="1">Leaf</tissue>
    </source>
</reference>
<evidence type="ECO:0000313" key="1">
    <source>
        <dbReference type="EMBL" id="KAH1108665.1"/>
    </source>
</evidence>
<comment type="caution">
    <text evidence="1">The sequence shown here is derived from an EMBL/GenBank/DDBJ whole genome shotgun (WGS) entry which is preliminary data.</text>
</comment>
<name>A0A9D3W646_9ROSI</name>